<protein>
    <recommendedName>
        <fullName evidence="4">G protein-coupled receptor</fullName>
    </recommendedName>
</protein>
<dbReference type="AlphaFoldDB" id="A0AAV5THV0"/>
<proteinExistence type="predicted"/>
<gene>
    <name evidence="1" type="ORF">PENTCL1PPCAC_16057</name>
    <name evidence="2" type="ORF">PENTCL1PPCAC_30473</name>
</gene>
<keyword evidence="3" id="KW-1185">Reference proteome</keyword>
<evidence type="ECO:0000313" key="3">
    <source>
        <dbReference type="Proteomes" id="UP001432027"/>
    </source>
</evidence>
<dbReference type="PANTHER" id="PTHR46561:SF11">
    <property type="entry name" value="SERPENTINE RECEPTOR CLASS ALPHA_BETA-14"/>
    <property type="match status" value="1"/>
</dbReference>
<dbReference type="PANTHER" id="PTHR46561">
    <property type="entry name" value="SERPENTINE RECEPTOR, CLASS AB (CLASS A-LIKE)-RELATED"/>
    <property type="match status" value="1"/>
</dbReference>
<dbReference type="EMBL" id="BTSX01000004">
    <property type="protein sequence ID" value="GMS93882.1"/>
    <property type="molecule type" value="Genomic_DNA"/>
</dbReference>
<dbReference type="InterPro" id="IPR053286">
    <property type="entry name" value="Nematode_rcpt-like_srab"/>
</dbReference>
<dbReference type="EMBL" id="BTSX01000056">
    <property type="protein sequence ID" value="GMT08299.1"/>
    <property type="molecule type" value="Genomic_DNA"/>
</dbReference>
<evidence type="ECO:0008006" key="4">
    <source>
        <dbReference type="Google" id="ProtNLM"/>
    </source>
</evidence>
<reference evidence="1" key="1">
    <citation type="submission" date="2023-10" db="EMBL/GenBank/DDBJ databases">
        <title>Genome assembly of Pristionchus species.</title>
        <authorList>
            <person name="Yoshida K."/>
            <person name="Sommer R.J."/>
        </authorList>
    </citation>
    <scope>NUCLEOTIDE SEQUENCE</scope>
    <source>
        <strain evidence="1">RS0144</strain>
    </source>
</reference>
<sequence length="94" mass="11104">MLELLRPMSRFHCFTTCVASTSYLLYGRMLQDEPCYPIFEETIAFVQLQGIFLPVLFMIMERKARYNRFAQLNSNNASSTDFVARYNVEIMRGW</sequence>
<evidence type="ECO:0000313" key="2">
    <source>
        <dbReference type="EMBL" id="GMT08299.1"/>
    </source>
</evidence>
<name>A0AAV5THV0_9BILA</name>
<evidence type="ECO:0000313" key="1">
    <source>
        <dbReference type="EMBL" id="GMS93882.1"/>
    </source>
</evidence>
<accession>A0AAV5THV0</accession>
<comment type="caution">
    <text evidence="1">The sequence shown here is derived from an EMBL/GenBank/DDBJ whole genome shotgun (WGS) entry which is preliminary data.</text>
</comment>
<dbReference type="Proteomes" id="UP001432027">
    <property type="component" value="Unassembled WGS sequence"/>
</dbReference>
<organism evidence="1 3">
    <name type="scientific">Pristionchus entomophagus</name>
    <dbReference type="NCBI Taxonomy" id="358040"/>
    <lineage>
        <taxon>Eukaryota</taxon>
        <taxon>Metazoa</taxon>
        <taxon>Ecdysozoa</taxon>
        <taxon>Nematoda</taxon>
        <taxon>Chromadorea</taxon>
        <taxon>Rhabditida</taxon>
        <taxon>Rhabditina</taxon>
        <taxon>Diplogasteromorpha</taxon>
        <taxon>Diplogasteroidea</taxon>
        <taxon>Neodiplogasteridae</taxon>
        <taxon>Pristionchus</taxon>
    </lineage>
</organism>